<dbReference type="SUPFAM" id="SSF52540">
    <property type="entry name" value="P-loop containing nucleoside triphosphate hydrolases"/>
    <property type="match status" value="1"/>
</dbReference>
<dbReference type="InterPro" id="IPR041677">
    <property type="entry name" value="DNA2/NAM7_AAA_11"/>
</dbReference>
<dbReference type="InterPro" id="IPR049468">
    <property type="entry name" value="Restrct_endonuc-II-like_dom"/>
</dbReference>
<dbReference type="InterPro" id="IPR047187">
    <property type="entry name" value="SF1_C_Upf1"/>
</dbReference>
<dbReference type="InterPro" id="IPR041679">
    <property type="entry name" value="DNA2/NAM7-like_C"/>
</dbReference>
<keyword evidence="3" id="KW-0378">Hydrolase</keyword>
<evidence type="ECO:0000313" key="10">
    <source>
        <dbReference type="Proteomes" id="UP000184263"/>
    </source>
</evidence>
<dbReference type="OrthoDB" id="9757917at2"/>
<keyword evidence="2" id="KW-0547">Nucleotide-binding</keyword>
<dbReference type="Pfam" id="PF13087">
    <property type="entry name" value="AAA_12"/>
    <property type="match status" value="1"/>
</dbReference>
<feature type="domain" description="DNA2/NAM7 helicase-like C-terminal" evidence="7">
    <location>
        <begin position="1135"/>
        <end position="1321"/>
    </location>
</feature>
<dbReference type="PANTHER" id="PTHR43788:SF8">
    <property type="entry name" value="DNA-BINDING PROTEIN SMUBP-2"/>
    <property type="match status" value="1"/>
</dbReference>
<evidence type="ECO:0000256" key="2">
    <source>
        <dbReference type="ARBA" id="ARBA00022741"/>
    </source>
</evidence>
<evidence type="ECO:0000256" key="3">
    <source>
        <dbReference type="ARBA" id="ARBA00022801"/>
    </source>
</evidence>
<evidence type="ECO:0000256" key="1">
    <source>
        <dbReference type="ARBA" id="ARBA00007913"/>
    </source>
</evidence>
<accession>A0A1M6SUZ8</accession>
<dbReference type="GO" id="GO:0016787">
    <property type="term" value="F:hydrolase activity"/>
    <property type="evidence" value="ECO:0007669"/>
    <property type="project" value="UniProtKB-KW"/>
</dbReference>
<feature type="domain" description="Restriction endonuclease type II-like" evidence="8">
    <location>
        <begin position="1362"/>
        <end position="1452"/>
    </location>
</feature>
<dbReference type="RefSeq" id="WP_143188078.1">
    <property type="nucleotide sequence ID" value="NZ_FRBC01000005.1"/>
</dbReference>
<dbReference type="GO" id="GO:0005524">
    <property type="term" value="F:ATP binding"/>
    <property type="evidence" value="ECO:0007669"/>
    <property type="project" value="UniProtKB-KW"/>
</dbReference>
<dbReference type="InterPro" id="IPR050534">
    <property type="entry name" value="Coronavir_polyprotein_1ab"/>
</dbReference>
<reference evidence="9 10" key="1">
    <citation type="submission" date="2016-11" db="EMBL/GenBank/DDBJ databases">
        <authorList>
            <person name="Jaros S."/>
            <person name="Januszkiewicz K."/>
            <person name="Wedrychowicz H."/>
        </authorList>
    </citation>
    <scope>NUCLEOTIDE SEQUENCE [LARGE SCALE GENOMIC DNA]</scope>
    <source>
        <strain evidence="9 10">HD4</strain>
    </source>
</reference>
<evidence type="ECO:0000256" key="5">
    <source>
        <dbReference type="ARBA" id="ARBA00022840"/>
    </source>
</evidence>
<dbReference type="CDD" id="cd18808">
    <property type="entry name" value="SF1_C_Upf1"/>
    <property type="match status" value="1"/>
</dbReference>
<name>A0A1M6SUZ8_SELRU</name>
<keyword evidence="5" id="KW-0067">ATP-binding</keyword>
<dbReference type="PANTHER" id="PTHR43788">
    <property type="entry name" value="DNA2/NAM7 HELICASE FAMILY MEMBER"/>
    <property type="match status" value="1"/>
</dbReference>
<keyword evidence="4" id="KW-0347">Helicase</keyword>
<evidence type="ECO:0000259" key="8">
    <source>
        <dbReference type="Pfam" id="PF18741"/>
    </source>
</evidence>
<dbReference type="Gene3D" id="3.40.50.300">
    <property type="entry name" value="P-loop containing nucleotide triphosphate hydrolases"/>
    <property type="match status" value="3"/>
</dbReference>
<evidence type="ECO:0000259" key="6">
    <source>
        <dbReference type="Pfam" id="PF13086"/>
    </source>
</evidence>
<dbReference type="Pfam" id="PF13086">
    <property type="entry name" value="AAA_11"/>
    <property type="match status" value="1"/>
</dbReference>
<evidence type="ECO:0000313" key="9">
    <source>
        <dbReference type="EMBL" id="SHK48467.1"/>
    </source>
</evidence>
<organism evidence="9 10">
    <name type="scientific">Selenomonas ruminantium</name>
    <dbReference type="NCBI Taxonomy" id="971"/>
    <lineage>
        <taxon>Bacteria</taxon>
        <taxon>Bacillati</taxon>
        <taxon>Bacillota</taxon>
        <taxon>Negativicutes</taxon>
        <taxon>Selenomonadales</taxon>
        <taxon>Selenomonadaceae</taxon>
        <taxon>Selenomonas</taxon>
    </lineage>
</organism>
<evidence type="ECO:0000256" key="4">
    <source>
        <dbReference type="ARBA" id="ARBA00022806"/>
    </source>
</evidence>
<comment type="similarity">
    <text evidence="1">Belongs to the DNA2/NAM7 helicase family.</text>
</comment>
<proteinExistence type="inferred from homology"/>
<sequence>MDNQKKVLKLLDYIRKVVSLRQKLQRNIKDEEWSLFLDELPVDPKRIRLLPQLEGQEGVLLEVEKPEFIPCPELPFDLLGWIRTPNYKDFAVVDIEVREQRQRHDERLGDVTERFVDSGVRLAALEKWKRQRTLWRAGEMVKSRTQELFMELYELYDRLRKEPEGLELVAGNGFFLSGLDAGINHPIILKRVQLRYDKKGKMQLLDAEYPTELYADMFQEMPGVEADGLRAFGEALDEADIHPWSETLASFLEENTAALTPNCRFAANRFDVLPTDWYLAYERQVLFLRRVQPGTERSITAMMARIEKEGDVPEALLRIVDPDAPQEAAEPLALDLSDIRGEAEDILLTKAANAEQLGIARKLAASPAVVVQGPPGTGKTHTIANLLGHFLAQGKHVLVTSATNKALHVLKEKLPAGIQDLCVSLLDGGKADMQRSVQGICERLSHSDAEALAQQVAVLAERRQAVLQQLREKRQLLEDMQRFEAKRDYFVLGGRAWSPSRMAAFIHDHPELDDVVPGTVAEGVLPLSAEDLAALYQTNTLFTPDMLAEMEERLPERGRMLPPETAGPLIAMAAEEKQRREELLASLPEMSVDELGLLCKNGQPVAQDLSVQRLQEASDLYAGIDFAVLEGRWAQEALLAGMRKGAYLEVWQMLGRAIERVQLLKQQNMTQFFGVDFAYRGKGRLTQQLIQTLADMAAAFDAHGRLSWWDKLWHSDWKAVQAAFTIDGKEIASRRDCQLAMQYVTLHLARHDVQVKWQQLLEPYGMITWEELSAQGDDLDDLLSARWQEIEVYLHFQENVWQDLLLLWRQAGVDWQLIYGKPGYATPHGTLKARLRWLREDFPHLQALLLMQARRQASADSLRETKDALDAADGALARQFGHALAAGSGEAYAEAYAKLVNYEKLLPRLQQRQHLLQQVAKAAPQWAAQIESLAGHSGAGTPPENIEDAWLYAQFRRELAQLPQGDAQCIEVEIKELTERFAQATAALAENQAWQHLLANVEGNSLQTSLVGWSKAVQKLGRGKGRYAARHRREAQACMREAQNAVPAWIMPLPRVWQNLDPESPKFDIILIDEASQADITALPLLYFGKQVIIVGDDKQVSPAAVGVTAAEITHLQNSTIEGVIKHASLYTMDTSLYDIAQMNFAARMLTEHFRCVPEIIGYSNQLAYDGRIRPLRESGRLLPPWVTVKVHGIREPGRKQNLLEAEYIVATLSACLQEPAYQGLTFGAISMLGTEQGKLIRELAVQEIGITALEACHFLCGSPADFQGDERDVIFLSLVDSRDSLEALQQMRLVGEGHAGDTAKRYNVAVSRAREQVWIFHSMDIDDLKEGDLRRGLLEYAAAPKAVDEMADKQPASLELTVVRSLQAEGYEIRQNMAVGSLVVPVAAQYGEKRVIIACDGEHWVDSLKEAADLRYSQAVLERMGWNFVRVRGSQWYLDPEASLAQLKAELQALGIVPGQAPDEEQAEGQEIVTYLQQRAAQLVTGWHK</sequence>
<dbReference type="Pfam" id="PF18741">
    <property type="entry name" value="MTES_1575"/>
    <property type="match status" value="1"/>
</dbReference>
<dbReference type="GO" id="GO:0043139">
    <property type="term" value="F:5'-3' DNA helicase activity"/>
    <property type="evidence" value="ECO:0007669"/>
    <property type="project" value="TreeGrafter"/>
</dbReference>
<feature type="domain" description="DNA2/NAM7 helicase helicase" evidence="6">
    <location>
        <begin position="353"/>
        <end position="477"/>
    </location>
</feature>
<dbReference type="EMBL" id="FRBC01000005">
    <property type="protein sequence ID" value="SHK48467.1"/>
    <property type="molecule type" value="Genomic_DNA"/>
</dbReference>
<gene>
    <name evidence="9" type="ORF">SAMN05216582_10585</name>
</gene>
<dbReference type="InterPro" id="IPR027417">
    <property type="entry name" value="P-loop_NTPase"/>
</dbReference>
<dbReference type="Proteomes" id="UP000184263">
    <property type="component" value="Unassembled WGS sequence"/>
</dbReference>
<protein>
    <submittedName>
        <fullName evidence="9">AAA domain-containing protein</fullName>
    </submittedName>
</protein>
<evidence type="ECO:0000259" key="7">
    <source>
        <dbReference type="Pfam" id="PF13087"/>
    </source>
</evidence>